<dbReference type="SUPFAM" id="SSF48452">
    <property type="entry name" value="TPR-like"/>
    <property type="match status" value="1"/>
</dbReference>
<dbReference type="InterPro" id="IPR050498">
    <property type="entry name" value="Ycf3"/>
</dbReference>
<dbReference type="Pfam" id="PF14559">
    <property type="entry name" value="TPR_19"/>
    <property type="match status" value="1"/>
</dbReference>
<dbReference type="Gene3D" id="1.25.40.10">
    <property type="entry name" value="Tetratricopeptide repeat domain"/>
    <property type="match status" value="1"/>
</dbReference>
<reference evidence="5 6" key="1">
    <citation type="journal article" date="2023" name="IScience">
        <title>Expanded male sex-determining region conserved during the evolution of homothallism in the green alga Volvox.</title>
        <authorList>
            <person name="Yamamoto K."/>
            <person name="Matsuzaki R."/>
            <person name="Mahakham W."/>
            <person name="Heman W."/>
            <person name="Sekimoto H."/>
            <person name="Kawachi M."/>
            <person name="Minakuchi Y."/>
            <person name="Toyoda A."/>
            <person name="Nozaki H."/>
        </authorList>
    </citation>
    <scope>NUCLEOTIDE SEQUENCE [LARGE SCALE GENOMIC DNA]</scope>
    <source>
        <strain evidence="5 6">NIES-4468</strain>
    </source>
</reference>
<comment type="caution">
    <text evidence="5">The sequence shown here is derived from an EMBL/GenBank/DDBJ whole genome shotgun (WGS) entry which is preliminary data.</text>
</comment>
<dbReference type="InterPro" id="IPR011990">
    <property type="entry name" value="TPR-like_helical_dom_sf"/>
</dbReference>
<accession>A0ABQ5RLS9</accession>
<dbReference type="PANTHER" id="PTHR44858:SF17">
    <property type="match status" value="1"/>
</dbReference>
<evidence type="ECO:0000256" key="4">
    <source>
        <dbReference type="SAM" id="MobiDB-lite"/>
    </source>
</evidence>
<protein>
    <recommendedName>
        <fullName evidence="7">Tetratricopeptide repeat protein</fullName>
    </recommendedName>
</protein>
<feature type="repeat" description="TPR" evidence="3">
    <location>
        <begin position="228"/>
        <end position="261"/>
    </location>
</feature>
<dbReference type="EMBL" id="BSDZ01000003">
    <property type="protein sequence ID" value="GLI58436.1"/>
    <property type="molecule type" value="Genomic_DNA"/>
</dbReference>
<dbReference type="Pfam" id="PF13181">
    <property type="entry name" value="TPR_8"/>
    <property type="match status" value="2"/>
</dbReference>
<name>A0ABQ5RLS9_9CHLO</name>
<feature type="repeat" description="TPR" evidence="3">
    <location>
        <begin position="160"/>
        <end position="193"/>
    </location>
</feature>
<evidence type="ECO:0000313" key="5">
    <source>
        <dbReference type="EMBL" id="GLI58436.1"/>
    </source>
</evidence>
<evidence type="ECO:0008006" key="7">
    <source>
        <dbReference type="Google" id="ProtNLM"/>
    </source>
</evidence>
<evidence type="ECO:0000256" key="1">
    <source>
        <dbReference type="ARBA" id="ARBA00022737"/>
    </source>
</evidence>
<dbReference type="Proteomes" id="UP001165090">
    <property type="component" value="Unassembled WGS sequence"/>
</dbReference>
<dbReference type="PROSITE" id="PS50005">
    <property type="entry name" value="TPR"/>
    <property type="match status" value="2"/>
</dbReference>
<gene>
    <name evidence="5" type="ORF">VaNZ11_000154</name>
</gene>
<feature type="region of interest" description="Disordered" evidence="4">
    <location>
        <begin position="42"/>
        <end position="67"/>
    </location>
</feature>
<dbReference type="PANTHER" id="PTHR44858">
    <property type="entry name" value="TETRATRICOPEPTIDE REPEAT PROTEIN 6"/>
    <property type="match status" value="1"/>
</dbReference>
<evidence type="ECO:0000256" key="2">
    <source>
        <dbReference type="ARBA" id="ARBA00022803"/>
    </source>
</evidence>
<keyword evidence="2 3" id="KW-0802">TPR repeat</keyword>
<organism evidence="5 6">
    <name type="scientific">Volvox africanus</name>
    <dbReference type="NCBI Taxonomy" id="51714"/>
    <lineage>
        <taxon>Eukaryota</taxon>
        <taxon>Viridiplantae</taxon>
        <taxon>Chlorophyta</taxon>
        <taxon>core chlorophytes</taxon>
        <taxon>Chlorophyceae</taxon>
        <taxon>CS clade</taxon>
        <taxon>Chlamydomonadales</taxon>
        <taxon>Volvocaceae</taxon>
        <taxon>Volvox</taxon>
    </lineage>
</organism>
<keyword evidence="1" id="KW-0677">Repeat</keyword>
<sequence>MVFAMKAFEQHSCKMKPQVTYQQLTSKRFLCASVPVSQACNSSVRRQSRPDRQPEPQPQPPTLTGPRRRNMLLALIPLLATDAAFAFDAGPEPLPVPVIDPSKAPDQSSYDPMDPDLREAAALLQRALNAPSVDEEEALWSEVIKRYGDMDKTWVPDVVGRAWGNRGNARSRQGRLREALSDYNAAIAICPWSVDPVLNRGVALEALGRFEEAVVDYRAVLAAAPLDPAGWNNLGNATGGLGRWSEAVEYYGRAAQLAPNFAFADANRAVALFEIGRTDEAIREMRTLLRRYPDFNDMRAALAGALWAIGKEGDAENQWARVDDPRYRDSSWLRRNRRWPPRMTESLEAFLKLTSLPAARES</sequence>
<proteinExistence type="predicted"/>
<keyword evidence="6" id="KW-1185">Reference proteome</keyword>
<dbReference type="InterPro" id="IPR019734">
    <property type="entry name" value="TPR_rpt"/>
</dbReference>
<evidence type="ECO:0000256" key="3">
    <source>
        <dbReference type="PROSITE-ProRule" id="PRU00339"/>
    </source>
</evidence>
<dbReference type="SMART" id="SM00028">
    <property type="entry name" value="TPR"/>
    <property type="match status" value="4"/>
</dbReference>
<evidence type="ECO:0000313" key="6">
    <source>
        <dbReference type="Proteomes" id="UP001165090"/>
    </source>
</evidence>